<name>A0ABU3K8Q8_9BACT</name>
<feature type="domain" description="Cytochrome c" evidence="5">
    <location>
        <begin position="37"/>
        <end position="148"/>
    </location>
</feature>
<proteinExistence type="predicted"/>
<dbReference type="SUPFAM" id="SSF46626">
    <property type="entry name" value="Cytochrome c"/>
    <property type="match status" value="1"/>
</dbReference>
<accession>A0ABU3K8Q8</accession>
<gene>
    <name evidence="6" type="ORF">PPG34_10490</name>
</gene>
<evidence type="ECO:0000313" key="6">
    <source>
        <dbReference type="EMBL" id="MDT7042780.1"/>
    </source>
</evidence>
<keyword evidence="2 4" id="KW-0479">Metal-binding</keyword>
<evidence type="ECO:0000259" key="5">
    <source>
        <dbReference type="PROSITE" id="PS51007"/>
    </source>
</evidence>
<protein>
    <submittedName>
        <fullName evidence="6">Cytochrome c</fullName>
    </submittedName>
</protein>
<evidence type="ECO:0000313" key="7">
    <source>
        <dbReference type="Proteomes" id="UP001250932"/>
    </source>
</evidence>
<evidence type="ECO:0000256" key="1">
    <source>
        <dbReference type="ARBA" id="ARBA00022617"/>
    </source>
</evidence>
<dbReference type="InterPro" id="IPR036909">
    <property type="entry name" value="Cyt_c-like_dom_sf"/>
</dbReference>
<dbReference type="Gene3D" id="1.10.760.10">
    <property type="entry name" value="Cytochrome c-like domain"/>
    <property type="match status" value="1"/>
</dbReference>
<keyword evidence="7" id="KW-1185">Reference proteome</keyword>
<reference evidence="6 7" key="1">
    <citation type="journal article" date="2023" name="ISME J.">
        <title>Cultivation and genomic characterization of novel and ubiquitous marine nitrite-oxidizing bacteria from the Nitrospirales.</title>
        <authorList>
            <person name="Mueller A.J."/>
            <person name="Daebeler A."/>
            <person name="Herbold C.W."/>
            <person name="Kirkegaard R.H."/>
            <person name="Daims H."/>
        </authorList>
    </citation>
    <scope>NUCLEOTIDE SEQUENCE [LARGE SCALE GENOMIC DNA]</scope>
    <source>
        <strain evidence="6 7">EB</strain>
    </source>
</reference>
<evidence type="ECO:0000256" key="3">
    <source>
        <dbReference type="ARBA" id="ARBA00023004"/>
    </source>
</evidence>
<dbReference type="PROSITE" id="PS51007">
    <property type="entry name" value="CYTC"/>
    <property type="match status" value="1"/>
</dbReference>
<keyword evidence="1 4" id="KW-0349">Heme</keyword>
<dbReference type="Proteomes" id="UP001250932">
    <property type="component" value="Unassembled WGS sequence"/>
</dbReference>
<dbReference type="EMBL" id="JAQOUE010000001">
    <property type="protein sequence ID" value="MDT7042780.1"/>
    <property type="molecule type" value="Genomic_DNA"/>
</dbReference>
<comment type="caution">
    <text evidence="6">The sequence shown here is derived from an EMBL/GenBank/DDBJ whole genome shotgun (WGS) entry which is preliminary data.</text>
</comment>
<keyword evidence="3 4" id="KW-0408">Iron</keyword>
<sequence>MPRIISRKVVFFFCIAGWAIVLSSGSFPTVVWAQKAEIVQGGRELFVQHCAACHGTNAQGTGPLTSHLLGHPANLTQLSERNGGTFPFWRVYRVIDGREAIAQHGPREMPAWGNWFQIPEDEGHGPGDWRDQVRGRLWQLLMYLESIQES</sequence>
<evidence type="ECO:0000256" key="2">
    <source>
        <dbReference type="ARBA" id="ARBA00022723"/>
    </source>
</evidence>
<dbReference type="InterPro" id="IPR009056">
    <property type="entry name" value="Cyt_c-like_dom"/>
</dbReference>
<organism evidence="6 7">
    <name type="scientific">Candidatus Nitronereus thalassa</name>
    <dbReference type="NCBI Taxonomy" id="3020898"/>
    <lineage>
        <taxon>Bacteria</taxon>
        <taxon>Pseudomonadati</taxon>
        <taxon>Nitrospirota</taxon>
        <taxon>Nitrospiria</taxon>
        <taxon>Nitrospirales</taxon>
        <taxon>Nitrospiraceae</taxon>
        <taxon>Candidatus Nitronereus</taxon>
    </lineage>
</organism>
<dbReference type="Pfam" id="PF13442">
    <property type="entry name" value="Cytochrome_CBB3"/>
    <property type="match status" value="1"/>
</dbReference>
<evidence type="ECO:0000256" key="4">
    <source>
        <dbReference type="PROSITE-ProRule" id="PRU00433"/>
    </source>
</evidence>
<dbReference type="RefSeq" id="WP_313833233.1">
    <property type="nucleotide sequence ID" value="NZ_JAQOUE010000001.1"/>
</dbReference>